<evidence type="ECO:0000256" key="1">
    <source>
        <dbReference type="SAM" id="Phobius"/>
    </source>
</evidence>
<keyword evidence="4" id="KW-1185">Reference proteome</keyword>
<reference evidence="3 4" key="1">
    <citation type="submission" date="2018-03" db="EMBL/GenBank/DDBJ databases">
        <title>Aerobic endospore-forming bacteria genome sequencing and assembly.</title>
        <authorList>
            <person name="Cavalcante D.A."/>
            <person name="Driks A."/>
            <person name="Putonti C."/>
            <person name="De-Souza M.T."/>
        </authorList>
    </citation>
    <scope>NUCLEOTIDE SEQUENCE [LARGE SCALE GENOMIC DNA]</scope>
    <source>
        <strain evidence="3 4">SDF0028</strain>
    </source>
</reference>
<keyword evidence="1" id="KW-1133">Transmembrane helix</keyword>
<protein>
    <submittedName>
        <fullName evidence="3">Serine/threonine-protein phosphatase</fullName>
    </submittedName>
</protein>
<dbReference type="InterPro" id="IPR001932">
    <property type="entry name" value="PPM-type_phosphatase-like_dom"/>
</dbReference>
<dbReference type="PROSITE" id="PS51746">
    <property type="entry name" value="PPM_2"/>
    <property type="match status" value="1"/>
</dbReference>
<accession>A0ABY3AIZ1</accession>
<proteinExistence type="predicted"/>
<gene>
    <name evidence="3" type="ORF">C7Y44_25100</name>
</gene>
<sequence>MMTTMDVQNWVPYLIVLTCTAAILLLLGVRRRLLLDTVSLEPPASGMPIGNGQTIGAREEQDDYFASVTTAHGTAAVLADGISGLAHGRMASTLAVTVFIREFLKLEHIREVQSFFAKAAKISNTEILRNLKGAPGGTTLVAAVIADDLLYWGAVGDSMIMVFREDNFIRMNERHILESVLQERCLTGQITREEAMEHPMKRRLINYLGYENFKSIEIGSEPFRLQPGDRILLCSDGVYNTMTEVELEQILSKPISPHDAAEEIIEAIEQKRLINQDNATIVIVDNA</sequence>
<organism evidence="3 4">
    <name type="scientific">Paenibacillus popilliae</name>
    <name type="common">Bacillus popilliae</name>
    <dbReference type="NCBI Taxonomy" id="78057"/>
    <lineage>
        <taxon>Bacteria</taxon>
        <taxon>Bacillati</taxon>
        <taxon>Bacillota</taxon>
        <taxon>Bacilli</taxon>
        <taxon>Bacillales</taxon>
        <taxon>Paenibacillaceae</taxon>
        <taxon>Paenibacillus</taxon>
    </lineage>
</organism>
<dbReference type="Pfam" id="PF13672">
    <property type="entry name" value="PP2C_2"/>
    <property type="match status" value="1"/>
</dbReference>
<comment type="caution">
    <text evidence="3">The sequence shown here is derived from an EMBL/GenBank/DDBJ whole genome shotgun (WGS) entry which is preliminary data.</text>
</comment>
<dbReference type="Proteomes" id="UP000316208">
    <property type="component" value="Unassembled WGS sequence"/>
</dbReference>
<dbReference type="SMART" id="SM00331">
    <property type="entry name" value="PP2C_SIG"/>
    <property type="match status" value="1"/>
</dbReference>
<dbReference type="CDD" id="cd00143">
    <property type="entry name" value="PP2Cc"/>
    <property type="match status" value="1"/>
</dbReference>
<evidence type="ECO:0000313" key="4">
    <source>
        <dbReference type="Proteomes" id="UP000316208"/>
    </source>
</evidence>
<keyword evidence="1" id="KW-0812">Transmembrane</keyword>
<name>A0ABY3AIZ1_PAEPP</name>
<dbReference type="InterPro" id="IPR036457">
    <property type="entry name" value="PPM-type-like_dom_sf"/>
</dbReference>
<keyword evidence="1" id="KW-0472">Membrane</keyword>
<dbReference type="Gene3D" id="3.60.40.10">
    <property type="entry name" value="PPM-type phosphatase domain"/>
    <property type="match status" value="1"/>
</dbReference>
<feature type="transmembrane region" description="Helical" evidence="1">
    <location>
        <begin position="12"/>
        <end position="29"/>
    </location>
</feature>
<feature type="domain" description="PPM-type phosphatase" evidence="2">
    <location>
        <begin position="48"/>
        <end position="286"/>
    </location>
</feature>
<evidence type="ECO:0000313" key="3">
    <source>
        <dbReference type="EMBL" id="TQR41797.1"/>
    </source>
</evidence>
<dbReference type="SUPFAM" id="SSF81606">
    <property type="entry name" value="PP2C-like"/>
    <property type="match status" value="1"/>
</dbReference>
<dbReference type="EMBL" id="SADY01000009">
    <property type="protein sequence ID" value="TQR41797.1"/>
    <property type="molecule type" value="Genomic_DNA"/>
</dbReference>
<evidence type="ECO:0000259" key="2">
    <source>
        <dbReference type="PROSITE" id="PS51746"/>
    </source>
</evidence>
<dbReference type="SMART" id="SM00332">
    <property type="entry name" value="PP2Cc"/>
    <property type="match status" value="1"/>
</dbReference>